<evidence type="ECO:0000256" key="4">
    <source>
        <dbReference type="PROSITE-ProRule" id="PRU00121"/>
    </source>
</evidence>
<protein>
    <recommendedName>
        <fullName evidence="5">Kringle domain-containing protein</fullName>
    </recommendedName>
</protein>
<evidence type="ECO:0000259" key="5">
    <source>
        <dbReference type="PROSITE" id="PS50070"/>
    </source>
</evidence>
<reference evidence="6" key="1">
    <citation type="journal article" date="2023" name="Mol. Biol. Evol.">
        <title>Third-Generation Sequencing Reveals the Adaptive Role of the Epigenome in Three Deep-Sea Polychaetes.</title>
        <authorList>
            <person name="Perez M."/>
            <person name="Aroh O."/>
            <person name="Sun Y."/>
            <person name="Lan Y."/>
            <person name="Juniper S.K."/>
            <person name="Young C.R."/>
            <person name="Angers B."/>
            <person name="Qian P.Y."/>
        </authorList>
    </citation>
    <scope>NUCLEOTIDE SEQUENCE</scope>
    <source>
        <strain evidence="6">R07B-5</strain>
    </source>
</reference>
<dbReference type="Gene3D" id="2.40.20.10">
    <property type="entry name" value="Plasminogen Kringle 4"/>
    <property type="match status" value="1"/>
</dbReference>
<dbReference type="InterPro" id="IPR018056">
    <property type="entry name" value="Kringle_CS"/>
</dbReference>
<sequence>MLIKCVVPECKPRYFGVQCQFECQCRAGETCNDVTGKCPSDCPNKLWGVGCLLSSDNYYNDPRGINYMGKFANATHYVNGARTHVPCIPWIKQKDYKTFPDGGRTEAANYCRNPEDYTNTWCYYNSKLNWAHCKLDNKYCVTGRFDVNCKKECHCSGATEDCQEKNGGCQTECAPHFQGSTCQECEDGYFGSMCDRTCHCSSGICDKTTGHCPSGCATGWSGDNCQTDIRGRSAFTLSVGNSSNRADHKPCASHSGVVVSGAVVKESCTATGRYVSYQRTEDGEPRLTALCEVVVIGHPHICKDI</sequence>
<dbReference type="AlphaFoldDB" id="A0AAD9MZY7"/>
<dbReference type="InterPro" id="IPR013806">
    <property type="entry name" value="Kringle-like"/>
</dbReference>
<feature type="domain" description="Kringle" evidence="5">
    <location>
        <begin position="109"/>
        <end position="140"/>
    </location>
</feature>
<dbReference type="InterPro" id="IPR038178">
    <property type="entry name" value="Kringle_sf"/>
</dbReference>
<dbReference type="Gene3D" id="2.170.300.10">
    <property type="entry name" value="Tie2 ligand-binding domain superfamily"/>
    <property type="match status" value="1"/>
</dbReference>
<evidence type="ECO:0000256" key="1">
    <source>
        <dbReference type="ARBA" id="ARBA00022536"/>
    </source>
</evidence>
<keyword evidence="2 4" id="KW-0420">Kringle</keyword>
<dbReference type="Gene3D" id="2.60.120.260">
    <property type="entry name" value="Galactose-binding domain-like"/>
    <property type="match status" value="1"/>
</dbReference>
<dbReference type="PANTHER" id="PTHR24043">
    <property type="entry name" value="SCAVENGER RECEPTOR CLASS F"/>
    <property type="match status" value="1"/>
</dbReference>
<dbReference type="InterPro" id="IPR002049">
    <property type="entry name" value="LE_dom"/>
</dbReference>
<keyword evidence="7" id="KW-1185">Reference proteome</keyword>
<dbReference type="PROSITE" id="PS50070">
    <property type="entry name" value="KRINGLE_2"/>
    <property type="match status" value="1"/>
</dbReference>
<organism evidence="6 7">
    <name type="scientific">Ridgeia piscesae</name>
    <name type="common">Tubeworm</name>
    <dbReference type="NCBI Taxonomy" id="27915"/>
    <lineage>
        <taxon>Eukaryota</taxon>
        <taxon>Metazoa</taxon>
        <taxon>Spiralia</taxon>
        <taxon>Lophotrochozoa</taxon>
        <taxon>Annelida</taxon>
        <taxon>Polychaeta</taxon>
        <taxon>Sedentaria</taxon>
        <taxon>Canalipalpata</taxon>
        <taxon>Sabellida</taxon>
        <taxon>Siboglinidae</taxon>
        <taxon>Ridgeia</taxon>
    </lineage>
</organism>
<dbReference type="InterPro" id="IPR000001">
    <property type="entry name" value="Kringle"/>
</dbReference>
<dbReference type="PANTHER" id="PTHR24043:SF8">
    <property type="entry name" value="EGF-LIKE DOMAIN-CONTAINING PROTEIN"/>
    <property type="match status" value="1"/>
</dbReference>
<dbReference type="EMBL" id="JAODUO010002579">
    <property type="protein sequence ID" value="KAK2151660.1"/>
    <property type="molecule type" value="Genomic_DNA"/>
</dbReference>
<name>A0AAD9MZY7_RIDPI</name>
<accession>A0AAD9MZY7</accession>
<evidence type="ECO:0000313" key="6">
    <source>
        <dbReference type="EMBL" id="KAK2151660.1"/>
    </source>
</evidence>
<keyword evidence="1" id="KW-0245">EGF-like domain</keyword>
<dbReference type="Pfam" id="PF00053">
    <property type="entry name" value="EGF_laminin"/>
    <property type="match status" value="1"/>
</dbReference>
<dbReference type="InterPro" id="IPR042635">
    <property type="entry name" value="MEGF10/SREC1/2-like"/>
</dbReference>
<dbReference type="SUPFAM" id="SSF57440">
    <property type="entry name" value="Kringle-like"/>
    <property type="match status" value="1"/>
</dbReference>
<keyword evidence="3" id="KW-1015">Disulfide bond</keyword>
<gene>
    <name evidence="6" type="ORF">NP493_2592g00005</name>
</gene>
<comment type="caution">
    <text evidence="6">The sequence shown here is derived from an EMBL/GenBank/DDBJ whole genome shotgun (WGS) entry which is preliminary data.</text>
</comment>
<evidence type="ECO:0000256" key="3">
    <source>
        <dbReference type="ARBA" id="ARBA00023157"/>
    </source>
</evidence>
<comment type="caution">
    <text evidence="4">Lacks conserved residue(s) required for the propagation of feature annotation.</text>
</comment>
<dbReference type="GO" id="GO:0005044">
    <property type="term" value="F:scavenger receptor activity"/>
    <property type="evidence" value="ECO:0007669"/>
    <property type="project" value="InterPro"/>
</dbReference>
<dbReference type="PROSITE" id="PS00021">
    <property type="entry name" value="KRINGLE_1"/>
    <property type="match status" value="1"/>
</dbReference>
<proteinExistence type="predicted"/>
<evidence type="ECO:0000256" key="2">
    <source>
        <dbReference type="ARBA" id="ARBA00022572"/>
    </source>
</evidence>
<evidence type="ECO:0000313" key="7">
    <source>
        <dbReference type="Proteomes" id="UP001209878"/>
    </source>
</evidence>
<dbReference type="Proteomes" id="UP001209878">
    <property type="component" value="Unassembled WGS sequence"/>
</dbReference>